<dbReference type="Pfam" id="PF07910">
    <property type="entry name" value="Peptidase_C78"/>
    <property type="match status" value="1"/>
</dbReference>
<dbReference type="PANTHER" id="PTHR48153:SF4">
    <property type="entry name" value="UBIQUITIN CARBOXYL-TERMINAL HYDROLASE MUG105"/>
    <property type="match status" value="1"/>
</dbReference>
<dbReference type="InterPro" id="IPR012462">
    <property type="entry name" value="UFSP1/2_DUB_cat"/>
</dbReference>
<feature type="domain" description="UFSP1/2/DUB catalytic" evidence="4">
    <location>
        <begin position="260"/>
        <end position="463"/>
    </location>
</feature>
<comment type="caution">
    <text evidence="5">The sequence shown here is derived from an EMBL/GenBank/DDBJ whole genome shotgun (WGS) entry which is preliminary data.</text>
</comment>
<protein>
    <submittedName>
        <fullName evidence="5">Zinc finger-containing ubiquitin peptidase 1</fullName>
    </submittedName>
</protein>
<evidence type="ECO:0000313" key="5">
    <source>
        <dbReference type="EMBL" id="KAK2570513.1"/>
    </source>
</evidence>
<accession>A0AAD9VDG5</accession>
<reference evidence="5" key="1">
    <citation type="journal article" date="2023" name="G3 (Bethesda)">
        <title>Whole genome assembly and annotation of the endangered Caribbean coral Acropora cervicornis.</title>
        <authorList>
            <person name="Selwyn J.D."/>
            <person name="Vollmer S.V."/>
        </authorList>
    </citation>
    <scope>NUCLEOTIDE SEQUENCE</scope>
    <source>
        <strain evidence="5">K2</strain>
    </source>
</reference>
<dbReference type="AlphaFoldDB" id="A0AAD9VDG5"/>
<evidence type="ECO:0000256" key="2">
    <source>
        <dbReference type="ARBA" id="ARBA00022801"/>
    </source>
</evidence>
<reference evidence="5" key="2">
    <citation type="journal article" date="2023" name="Science">
        <title>Genomic signatures of disease resistance in endangered staghorn corals.</title>
        <authorList>
            <person name="Vollmer S.V."/>
            <person name="Selwyn J.D."/>
            <person name="Despard B.A."/>
            <person name="Roesel C.L."/>
        </authorList>
    </citation>
    <scope>NUCLEOTIDE SEQUENCE</scope>
    <source>
        <strain evidence="5">K2</strain>
    </source>
</reference>
<evidence type="ECO:0000259" key="4">
    <source>
        <dbReference type="Pfam" id="PF07910"/>
    </source>
</evidence>
<dbReference type="GO" id="GO:0071567">
    <property type="term" value="F:deUFMylase activity"/>
    <property type="evidence" value="ECO:0007669"/>
    <property type="project" value="UniProtKB-ARBA"/>
</dbReference>
<keyword evidence="2" id="KW-0378">Hydrolase</keyword>
<dbReference type="PANTHER" id="PTHR48153">
    <property type="entry name" value="UFM1-SPECIFIC PROTEASE 2"/>
    <property type="match status" value="1"/>
</dbReference>
<dbReference type="EMBL" id="JARQWQ010000007">
    <property type="protein sequence ID" value="KAK2570513.1"/>
    <property type="molecule type" value="Genomic_DNA"/>
</dbReference>
<evidence type="ECO:0000256" key="1">
    <source>
        <dbReference type="ARBA" id="ARBA00008552"/>
    </source>
</evidence>
<dbReference type="Proteomes" id="UP001249851">
    <property type="component" value="Unassembled WGS sequence"/>
</dbReference>
<sequence length="486" mass="55067">MKRRRDELYRHDIDFPLSMSICPVCGTSVSKEDIGIHVEDHFTQPSTSDESNGLGCLEDDRAKQSCLEGQAVVTGTEFIPFSTSDWDDHIFGHTLEGDNISSNSTGNSILTTFQQQQQEQYDVPPLVYSQNDQALAQELEKQEMERLENQPCEWDDHMLAQALESEQRREFEEQRKQEEEEYKKLQAMYGMSSSSGYATQYSRQLEKDVSRNKTSVGDYYARKAEMLKILMTDNDSGESCTRGIIPQLHHRYDMGVSGTKSSWLAIDTDHYASTVGDAGWGCGYRNLQMLISSLLKMDIYKPVMLNGFDKQGAEQLGCKLVNTRKWIGATEIAALFRSLQIRAKIIDFHQATGCDGTHPEMFSWIKRYFSCSVNSSVLPMGSSVLRQTSVPPLYLQHQGHSRLVIGIEEHSGKDGGLYLLLFDPSHSAKQMQGLVEDIQSSSSGLRHLRRSLKQMRCKQYQIVYVDGIMEPTEMEQGKILDSLRVP</sequence>
<name>A0AAD9VDG5_ACRCE</name>
<keyword evidence="3" id="KW-0175">Coiled coil</keyword>
<evidence type="ECO:0000313" key="6">
    <source>
        <dbReference type="Proteomes" id="UP001249851"/>
    </source>
</evidence>
<organism evidence="5 6">
    <name type="scientific">Acropora cervicornis</name>
    <name type="common">Staghorn coral</name>
    <dbReference type="NCBI Taxonomy" id="6130"/>
    <lineage>
        <taxon>Eukaryota</taxon>
        <taxon>Metazoa</taxon>
        <taxon>Cnidaria</taxon>
        <taxon>Anthozoa</taxon>
        <taxon>Hexacorallia</taxon>
        <taxon>Scleractinia</taxon>
        <taxon>Astrocoeniina</taxon>
        <taxon>Acroporidae</taxon>
        <taxon>Acropora</taxon>
    </lineage>
</organism>
<comment type="similarity">
    <text evidence="1">Belongs to the peptidase C78 family.</text>
</comment>
<dbReference type="Gene3D" id="3.90.70.130">
    <property type="match status" value="1"/>
</dbReference>
<feature type="coiled-coil region" evidence="3">
    <location>
        <begin position="160"/>
        <end position="188"/>
    </location>
</feature>
<proteinExistence type="inferred from homology"/>
<keyword evidence="6" id="KW-1185">Reference proteome</keyword>
<gene>
    <name evidence="5" type="ORF">P5673_004176</name>
</gene>
<evidence type="ECO:0000256" key="3">
    <source>
        <dbReference type="SAM" id="Coils"/>
    </source>
</evidence>